<feature type="site" description="Histone H3K4me3 binding" evidence="8">
    <location>
        <position position="235"/>
    </location>
</feature>
<evidence type="ECO:0000256" key="9">
    <source>
        <dbReference type="SAM" id="MobiDB-lite"/>
    </source>
</evidence>
<evidence type="ECO:0000259" key="10">
    <source>
        <dbReference type="SMART" id="SM01408"/>
    </source>
</evidence>
<evidence type="ECO:0000256" key="8">
    <source>
        <dbReference type="PIRSR" id="PIRSR628651-50"/>
    </source>
</evidence>
<dbReference type="EMBL" id="LT554852">
    <property type="protein sequence ID" value="SAM07757.1"/>
    <property type="molecule type" value="Genomic_DNA"/>
</dbReference>
<dbReference type="PANTHER" id="PTHR10333">
    <property type="entry name" value="INHIBITOR OF GROWTH PROTEIN"/>
    <property type="match status" value="1"/>
</dbReference>
<keyword evidence="6" id="KW-0156">Chromatin regulator</keyword>
<evidence type="ECO:0000313" key="12">
    <source>
        <dbReference type="Proteomes" id="UP000078561"/>
    </source>
</evidence>
<dbReference type="CDD" id="cd15505">
    <property type="entry name" value="PHD_ING"/>
    <property type="match status" value="1"/>
</dbReference>
<keyword evidence="5" id="KW-0862">Zinc</keyword>
<evidence type="ECO:0000313" key="11">
    <source>
        <dbReference type="EMBL" id="SAM07757.1"/>
    </source>
</evidence>
<dbReference type="AlphaFoldDB" id="A0A168S3H9"/>
<dbReference type="PANTHER" id="PTHR10333:SF42">
    <property type="entry name" value="INHIBITOR OF GROWTH PROTEIN 5"/>
    <property type="match status" value="1"/>
</dbReference>
<feature type="site" description="Histone H3K4me3 binding" evidence="8">
    <location>
        <position position="258"/>
    </location>
</feature>
<evidence type="ECO:0000256" key="3">
    <source>
        <dbReference type="ARBA" id="ARBA00022723"/>
    </source>
</evidence>
<dbReference type="InterPro" id="IPR024610">
    <property type="entry name" value="ING_N_histone-binding"/>
</dbReference>
<dbReference type="Gene3D" id="3.30.40.10">
    <property type="entry name" value="Zinc/RING finger domain, C3HC4 (zinc finger)"/>
    <property type="match status" value="1"/>
</dbReference>
<dbReference type="FunFam" id="3.30.40.10:FF:000016">
    <property type="entry name" value="Inhibitor of growth protein"/>
    <property type="match status" value="1"/>
</dbReference>
<feature type="region of interest" description="Disordered" evidence="9">
    <location>
        <begin position="145"/>
        <end position="218"/>
    </location>
</feature>
<name>A0A168S3H9_ABSGL</name>
<feature type="site" description="Histone H3K4me3 binding" evidence="8">
    <location>
        <position position="250"/>
    </location>
</feature>
<keyword evidence="4" id="KW-0863">Zinc-finger</keyword>
<accession>A0A168S3H9</accession>
<dbReference type="InParanoid" id="A0A168S3H9"/>
<organism evidence="11">
    <name type="scientific">Absidia glauca</name>
    <name type="common">Pin mould</name>
    <dbReference type="NCBI Taxonomy" id="4829"/>
    <lineage>
        <taxon>Eukaryota</taxon>
        <taxon>Fungi</taxon>
        <taxon>Fungi incertae sedis</taxon>
        <taxon>Mucoromycota</taxon>
        <taxon>Mucoromycotina</taxon>
        <taxon>Mucoromycetes</taxon>
        <taxon>Mucorales</taxon>
        <taxon>Cunninghamellaceae</taxon>
        <taxon>Absidia</taxon>
    </lineage>
</organism>
<dbReference type="InterPro" id="IPR011011">
    <property type="entry name" value="Znf_FYVE_PHD"/>
</dbReference>
<feature type="compositionally biased region" description="Basic and acidic residues" evidence="9">
    <location>
        <begin position="191"/>
        <end position="208"/>
    </location>
</feature>
<reference evidence="11" key="1">
    <citation type="submission" date="2016-04" db="EMBL/GenBank/DDBJ databases">
        <authorList>
            <person name="Evans L.H."/>
            <person name="Alamgir A."/>
            <person name="Owens N."/>
            <person name="Weber N.D."/>
            <person name="Virtaneva K."/>
            <person name="Barbian K."/>
            <person name="Babar A."/>
            <person name="Rosenke K."/>
        </authorList>
    </citation>
    <scope>NUCLEOTIDE SEQUENCE [LARGE SCALE GENOMIC DNA]</scope>
    <source>
        <strain evidence="11">CBS 101.48</strain>
    </source>
</reference>
<evidence type="ECO:0000256" key="5">
    <source>
        <dbReference type="ARBA" id="ARBA00022833"/>
    </source>
</evidence>
<dbReference type="Pfam" id="PF12998">
    <property type="entry name" value="ING"/>
    <property type="match status" value="1"/>
</dbReference>
<dbReference type="OrthoDB" id="5411773at2759"/>
<comment type="similarity">
    <text evidence="2">Belongs to the ING family.</text>
</comment>
<dbReference type="STRING" id="4829.A0A168S3H9"/>
<evidence type="ECO:0000256" key="4">
    <source>
        <dbReference type="ARBA" id="ARBA00022771"/>
    </source>
</evidence>
<dbReference type="CDD" id="cd16859">
    <property type="entry name" value="ING_ING4_5"/>
    <property type="match status" value="1"/>
</dbReference>
<feature type="site" description="Histone H3K4me3 binding" evidence="8">
    <location>
        <position position="246"/>
    </location>
</feature>
<evidence type="ECO:0000256" key="2">
    <source>
        <dbReference type="ARBA" id="ARBA00010210"/>
    </source>
</evidence>
<evidence type="ECO:0000256" key="6">
    <source>
        <dbReference type="ARBA" id="ARBA00022853"/>
    </source>
</evidence>
<keyword evidence="3" id="KW-0479">Metal-binding</keyword>
<dbReference type="GO" id="GO:0005634">
    <property type="term" value="C:nucleus"/>
    <property type="evidence" value="ECO:0007669"/>
    <property type="project" value="UniProtKB-SubCell"/>
</dbReference>
<dbReference type="FunCoup" id="A0A168S3H9">
    <property type="interactions" value="147"/>
</dbReference>
<evidence type="ECO:0000256" key="7">
    <source>
        <dbReference type="ARBA" id="ARBA00023242"/>
    </source>
</evidence>
<comment type="subcellular location">
    <subcellularLocation>
        <location evidence="1">Nucleus</location>
    </subcellularLocation>
</comment>
<gene>
    <name evidence="11" type="primary">ABSGL_13414.1 scaffold 14161</name>
</gene>
<feature type="compositionally biased region" description="Basic and acidic residues" evidence="9">
    <location>
        <begin position="153"/>
        <end position="175"/>
    </location>
</feature>
<dbReference type="InterPro" id="IPR013083">
    <property type="entry name" value="Znf_RING/FYVE/PHD"/>
</dbReference>
<proteinExistence type="inferred from homology"/>
<dbReference type="GO" id="GO:0006325">
    <property type="term" value="P:chromatin organization"/>
    <property type="evidence" value="ECO:0007669"/>
    <property type="project" value="UniProtKB-KW"/>
</dbReference>
<dbReference type="SUPFAM" id="SSF57903">
    <property type="entry name" value="FYVE/PHD zinc finger"/>
    <property type="match status" value="1"/>
</dbReference>
<keyword evidence="7" id="KW-0539">Nucleus</keyword>
<dbReference type="InterPro" id="IPR028651">
    <property type="entry name" value="ING_fam"/>
</dbReference>
<sequence>MKTSAKSTDSLVYLDDYIDTIESLPLELQRNFTLLRELDGYAQDSTAKEAIQLIDTIQDLTQEARLDRLQRFAVLLDESLKRGEEKVALAKSTFDSVERHCNRLDANLIKFEDEYNGWTDRITSLPGMAPSSRFLRDNVESKERALNHFRRQERKDKGEKRDPANKKRKTNKENDTPPPALSFATASTPKGPKEPKSKSNGADKEKIKAPGKQGSTKGKTVIPADLTIDPNEPLYCYCQQVSFGEMVGCDNTDCDLEWFHLACVDLKTVPKGKWRRSITTTINNFAQQHNITIATAANVAEEMMLSAQQIFAPSCRT</sequence>
<feature type="domain" description="Inhibitor of growth protein N-terminal histone-binding" evidence="10">
    <location>
        <begin position="13"/>
        <end position="111"/>
    </location>
</feature>
<evidence type="ECO:0000256" key="1">
    <source>
        <dbReference type="ARBA" id="ARBA00004123"/>
    </source>
</evidence>
<keyword evidence="12" id="KW-1185">Reference proteome</keyword>
<dbReference type="GO" id="GO:0006355">
    <property type="term" value="P:regulation of DNA-templated transcription"/>
    <property type="evidence" value="ECO:0007669"/>
    <property type="project" value="TreeGrafter"/>
</dbReference>
<dbReference type="Proteomes" id="UP000078561">
    <property type="component" value="Unassembled WGS sequence"/>
</dbReference>
<protein>
    <recommendedName>
        <fullName evidence="10">Inhibitor of growth protein N-terminal histone-binding domain-containing protein</fullName>
    </recommendedName>
</protein>
<dbReference type="GO" id="GO:0008270">
    <property type="term" value="F:zinc ion binding"/>
    <property type="evidence" value="ECO:0007669"/>
    <property type="project" value="UniProtKB-KW"/>
</dbReference>
<dbReference type="SMART" id="SM01408">
    <property type="entry name" value="ING"/>
    <property type="match status" value="1"/>
</dbReference>
<dbReference type="Gene3D" id="6.10.140.1740">
    <property type="match status" value="1"/>
</dbReference>
<dbReference type="OMA" id="HIQQLDH"/>